<feature type="transmembrane region" description="Helical" evidence="8">
    <location>
        <begin position="51"/>
        <end position="69"/>
    </location>
</feature>
<comment type="similarity">
    <text evidence="7">Belongs to the ThrE exporter (TC 2.A.79) family.</text>
</comment>
<evidence type="ECO:0000313" key="11">
    <source>
        <dbReference type="Proteomes" id="UP000657421"/>
    </source>
</evidence>
<evidence type="ECO:0000256" key="5">
    <source>
        <dbReference type="ARBA" id="ARBA00022989"/>
    </source>
</evidence>
<feature type="transmembrane region" description="Helical" evidence="8">
    <location>
        <begin position="27"/>
        <end position="45"/>
    </location>
</feature>
<protein>
    <submittedName>
        <fullName evidence="10">Threonine/serine exporter family protein</fullName>
    </submittedName>
</protein>
<dbReference type="Proteomes" id="UP000657421">
    <property type="component" value="Unassembled WGS sequence"/>
</dbReference>
<feature type="transmembrane region" description="Helical" evidence="8">
    <location>
        <begin position="81"/>
        <end position="103"/>
    </location>
</feature>
<feature type="transmembrane region" description="Helical" evidence="8">
    <location>
        <begin position="115"/>
        <end position="135"/>
    </location>
</feature>
<evidence type="ECO:0000313" key="10">
    <source>
        <dbReference type="EMBL" id="MBC8574667.1"/>
    </source>
</evidence>
<evidence type="ECO:0000256" key="1">
    <source>
        <dbReference type="ARBA" id="ARBA00004651"/>
    </source>
</evidence>
<dbReference type="PANTHER" id="PTHR34390">
    <property type="entry name" value="UPF0442 PROTEIN YJJB-RELATED"/>
    <property type="match status" value="1"/>
</dbReference>
<gene>
    <name evidence="10" type="ORF">H8716_16660</name>
</gene>
<evidence type="ECO:0000256" key="8">
    <source>
        <dbReference type="SAM" id="Phobius"/>
    </source>
</evidence>
<dbReference type="Pfam" id="PF12821">
    <property type="entry name" value="ThrE_2"/>
    <property type="match status" value="1"/>
</dbReference>
<dbReference type="RefSeq" id="WP_249310115.1">
    <property type="nucleotide sequence ID" value="NZ_JACRSZ010000031.1"/>
</dbReference>
<keyword evidence="5 8" id="KW-1133">Transmembrane helix</keyword>
<keyword evidence="2" id="KW-1003">Cell membrane</keyword>
<accession>A0ABR7NE39</accession>
<dbReference type="InterPro" id="IPR050539">
    <property type="entry name" value="ThrE_Dicarb/AminoAcid_Exp"/>
</dbReference>
<dbReference type="EMBL" id="JACRSZ010000031">
    <property type="protein sequence ID" value="MBC8574667.1"/>
    <property type="molecule type" value="Genomic_DNA"/>
</dbReference>
<evidence type="ECO:0000256" key="4">
    <source>
        <dbReference type="ARBA" id="ARBA00022692"/>
    </source>
</evidence>
<comment type="caution">
    <text evidence="10">The sequence shown here is derived from an EMBL/GenBank/DDBJ whole genome shotgun (WGS) entry which is preliminary data.</text>
</comment>
<proteinExistence type="inferred from homology"/>
<dbReference type="PANTHER" id="PTHR34390:SF1">
    <property type="entry name" value="SUCCINATE TRANSPORTER SUBUNIT YJJB-RELATED"/>
    <property type="match status" value="1"/>
</dbReference>
<evidence type="ECO:0000256" key="6">
    <source>
        <dbReference type="ARBA" id="ARBA00023136"/>
    </source>
</evidence>
<feature type="domain" description="Threonine/Serine exporter ThrE" evidence="9">
    <location>
        <begin position="11"/>
        <end position="131"/>
    </location>
</feature>
<sequence>MNVITQLLTGAAGSVGFGLIFHINKRYLPAAAVGGALGWLAYLLLSHHGNHIFVSMLVASFCVAIYAEILARLYGAPSTPFFVTSAIPLIPGSTLYYCMSALAEGNTELAEKYGSQTFLCALGIAGGMAIAWCICDLTRKMKH</sequence>
<evidence type="ECO:0000256" key="2">
    <source>
        <dbReference type="ARBA" id="ARBA00022475"/>
    </source>
</evidence>
<name>A0ABR7NE39_9FIRM</name>
<evidence type="ECO:0000256" key="7">
    <source>
        <dbReference type="ARBA" id="ARBA00034125"/>
    </source>
</evidence>
<comment type="subcellular location">
    <subcellularLocation>
        <location evidence="1">Cell membrane</location>
        <topology evidence="1">Multi-pass membrane protein</topology>
    </subcellularLocation>
</comment>
<keyword evidence="3" id="KW-0997">Cell inner membrane</keyword>
<evidence type="ECO:0000256" key="3">
    <source>
        <dbReference type="ARBA" id="ARBA00022519"/>
    </source>
</evidence>
<keyword evidence="6 8" id="KW-0472">Membrane</keyword>
<keyword evidence="11" id="KW-1185">Reference proteome</keyword>
<dbReference type="InterPro" id="IPR024528">
    <property type="entry name" value="ThrE_2"/>
</dbReference>
<evidence type="ECO:0000259" key="9">
    <source>
        <dbReference type="Pfam" id="PF12821"/>
    </source>
</evidence>
<keyword evidence="4 8" id="KW-0812">Transmembrane</keyword>
<organism evidence="10 11">
    <name type="scientific">Jingyaoa shaoxingensis</name>
    <dbReference type="NCBI Taxonomy" id="2763671"/>
    <lineage>
        <taxon>Bacteria</taxon>
        <taxon>Bacillati</taxon>
        <taxon>Bacillota</taxon>
        <taxon>Clostridia</taxon>
        <taxon>Lachnospirales</taxon>
        <taxon>Lachnospiraceae</taxon>
        <taxon>Jingyaoa</taxon>
    </lineage>
</organism>
<reference evidence="10 11" key="1">
    <citation type="submission" date="2020-08" db="EMBL/GenBank/DDBJ databases">
        <title>Genome public.</title>
        <authorList>
            <person name="Liu C."/>
            <person name="Sun Q."/>
        </authorList>
    </citation>
    <scope>NUCLEOTIDE SEQUENCE [LARGE SCALE GENOMIC DNA]</scope>
    <source>
        <strain evidence="10 11">NSJ-46</strain>
    </source>
</reference>